<dbReference type="GO" id="GO:0005634">
    <property type="term" value="C:nucleus"/>
    <property type="evidence" value="ECO:0007669"/>
    <property type="project" value="UniProtKB-SubCell"/>
</dbReference>
<reference evidence="13" key="1">
    <citation type="submission" date="2020-05" db="EMBL/GenBank/DDBJ databases">
        <title>Phylogenomic resolution of chytrid fungi.</title>
        <authorList>
            <person name="Stajich J.E."/>
            <person name="Amses K."/>
            <person name="Simmons R."/>
            <person name="Seto K."/>
            <person name="Myers J."/>
            <person name="Bonds A."/>
            <person name="Quandt C.A."/>
            <person name="Barry K."/>
            <person name="Liu P."/>
            <person name="Grigoriev I."/>
            <person name="Longcore J.E."/>
            <person name="James T.Y."/>
        </authorList>
    </citation>
    <scope>NUCLEOTIDE SEQUENCE</scope>
    <source>
        <strain evidence="13">PLAUS21</strain>
    </source>
</reference>
<name>A0AAD5UP34_9FUNG</name>
<dbReference type="FunFam" id="3.30.160.60:FF:000065">
    <property type="entry name" value="B-cell CLL/lymphoma 6, member B"/>
    <property type="match status" value="1"/>
</dbReference>
<protein>
    <recommendedName>
        <fullName evidence="12">C2H2-type domain-containing protein</fullName>
    </recommendedName>
</protein>
<evidence type="ECO:0000256" key="10">
    <source>
        <dbReference type="ARBA" id="ARBA00023242"/>
    </source>
</evidence>
<keyword evidence="3" id="KW-0479">Metal-binding</keyword>
<dbReference type="Pfam" id="PF00096">
    <property type="entry name" value="zf-C2H2"/>
    <property type="match status" value="2"/>
</dbReference>
<proteinExistence type="inferred from homology"/>
<evidence type="ECO:0000256" key="11">
    <source>
        <dbReference type="PROSITE-ProRule" id="PRU00042"/>
    </source>
</evidence>
<evidence type="ECO:0000256" key="8">
    <source>
        <dbReference type="ARBA" id="ARBA00023125"/>
    </source>
</evidence>
<dbReference type="Gene3D" id="3.30.160.60">
    <property type="entry name" value="Classic Zinc Finger"/>
    <property type="match status" value="2"/>
</dbReference>
<dbReference type="GO" id="GO:0010468">
    <property type="term" value="P:regulation of gene expression"/>
    <property type="evidence" value="ECO:0007669"/>
    <property type="project" value="TreeGrafter"/>
</dbReference>
<evidence type="ECO:0000256" key="3">
    <source>
        <dbReference type="ARBA" id="ARBA00022723"/>
    </source>
</evidence>
<feature type="domain" description="C2H2-type" evidence="12">
    <location>
        <begin position="119"/>
        <end position="146"/>
    </location>
</feature>
<dbReference type="GO" id="GO:0008270">
    <property type="term" value="F:zinc ion binding"/>
    <property type="evidence" value="ECO:0007669"/>
    <property type="project" value="UniProtKB-KW"/>
</dbReference>
<dbReference type="PANTHER" id="PTHR16515:SF49">
    <property type="entry name" value="GASTRULA ZINC FINGER PROTEIN XLCGF49.1-LIKE-RELATED"/>
    <property type="match status" value="1"/>
</dbReference>
<dbReference type="SMART" id="SM00355">
    <property type="entry name" value="ZnF_C2H2"/>
    <property type="match status" value="2"/>
</dbReference>
<keyword evidence="9" id="KW-0804">Transcription</keyword>
<evidence type="ECO:0000256" key="1">
    <source>
        <dbReference type="ARBA" id="ARBA00004123"/>
    </source>
</evidence>
<dbReference type="InterPro" id="IPR050331">
    <property type="entry name" value="Zinc_finger"/>
</dbReference>
<evidence type="ECO:0000256" key="6">
    <source>
        <dbReference type="ARBA" id="ARBA00022833"/>
    </source>
</evidence>
<comment type="caution">
    <text evidence="13">The sequence shown here is derived from an EMBL/GenBank/DDBJ whole genome shotgun (WGS) entry which is preliminary data.</text>
</comment>
<keyword evidence="10" id="KW-0539">Nucleus</keyword>
<dbReference type="Proteomes" id="UP001210925">
    <property type="component" value="Unassembled WGS sequence"/>
</dbReference>
<evidence type="ECO:0000313" key="14">
    <source>
        <dbReference type="Proteomes" id="UP001210925"/>
    </source>
</evidence>
<evidence type="ECO:0000313" key="13">
    <source>
        <dbReference type="EMBL" id="KAJ3262477.1"/>
    </source>
</evidence>
<dbReference type="EMBL" id="JADGKB010000001">
    <property type="protein sequence ID" value="KAJ3262477.1"/>
    <property type="molecule type" value="Genomic_DNA"/>
</dbReference>
<feature type="domain" description="C2H2-type" evidence="12">
    <location>
        <begin position="147"/>
        <end position="174"/>
    </location>
</feature>
<dbReference type="PROSITE" id="PS00028">
    <property type="entry name" value="ZINC_FINGER_C2H2_1"/>
    <property type="match status" value="1"/>
</dbReference>
<keyword evidence="5 11" id="KW-0863">Zinc-finger</keyword>
<dbReference type="PROSITE" id="PS50157">
    <property type="entry name" value="ZINC_FINGER_C2H2_2"/>
    <property type="match status" value="2"/>
</dbReference>
<dbReference type="InterPro" id="IPR013087">
    <property type="entry name" value="Znf_C2H2_type"/>
</dbReference>
<evidence type="ECO:0000256" key="2">
    <source>
        <dbReference type="ARBA" id="ARBA00006991"/>
    </source>
</evidence>
<keyword evidence="8" id="KW-0238">DNA-binding</keyword>
<dbReference type="AlphaFoldDB" id="A0AAD5UP34"/>
<keyword evidence="4" id="KW-0677">Repeat</keyword>
<evidence type="ECO:0000259" key="12">
    <source>
        <dbReference type="PROSITE" id="PS50157"/>
    </source>
</evidence>
<comment type="subcellular location">
    <subcellularLocation>
        <location evidence="1">Nucleus</location>
    </subcellularLocation>
</comment>
<accession>A0AAD5UP34</accession>
<sequence length="177" mass="20413">MSLYSMSSASSVCSSISSRYDSGYESSDSWFLPDMEDEYVDDAWKFVVKPQDFIFELELNANIFKPHIKQHFIPRKEIVGEQSSTSPLIPTVSIQMEMDVCPLSPPPSPNEKKEPVKPYLCEHCPSTFSRNHDLKRHLRIHLGVRPYKCNTCSKTFTRMDALHRHESVAACKREREL</sequence>
<dbReference type="PANTHER" id="PTHR16515">
    <property type="entry name" value="PR DOMAIN ZINC FINGER PROTEIN"/>
    <property type="match status" value="1"/>
</dbReference>
<dbReference type="SUPFAM" id="SSF57667">
    <property type="entry name" value="beta-beta-alpha zinc fingers"/>
    <property type="match status" value="1"/>
</dbReference>
<keyword evidence="6" id="KW-0862">Zinc</keyword>
<evidence type="ECO:0000256" key="7">
    <source>
        <dbReference type="ARBA" id="ARBA00023015"/>
    </source>
</evidence>
<gene>
    <name evidence="13" type="ORF">HK103_000006</name>
</gene>
<dbReference type="GO" id="GO:0003677">
    <property type="term" value="F:DNA binding"/>
    <property type="evidence" value="ECO:0007669"/>
    <property type="project" value="UniProtKB-KW"/>
</dbReference>
<organism evidence="13 14">
    <name type="scientific">Boothiomyces macroporosus</name>
    <dbReference type="NCBI Taxonomy" id="261099"/>
    <lineage>
        <taxon>Eukaryota</taxon>
        <taxon>Fungi</taxon>
        <taxon>Fungi incertae sedis</taxon>
        <taxon>Chytridiomycota</taxon>
        <taxon>Chytridiomycota incertae sedis</taxon>
        <taxon>Chytridiomycetes</taxon>
        <taxon>Rhizophydiales</taxon>
        <taxon>Terramycetaceae</taxon>
        <taxon>Boothiomyces</taxon>
    </lineage>
</organism>
<keyword evidence="14" id="KW-1185">Reference proteome</keyword>
<dbReference type="FunFam" id="3.30.160.60:FF:000094">
    <property type="entry name" value="Zinc finger protein 605"/>
    <property type="match status" value="1"/>
</dbReference>
<evidence type="ECO:0000256" key="9">
    <source>
        <dbReference type="ARBA" id="ARBA00023163"/>
    </source>
</evidence>
<comment type="similarity">
    <text evidence="2">Belongs to the krueppel C2H2-type zinc-finger protein family.</text>
</comment>
<keyword evidence="7" id="KW-0805">Transcription regulation</keyword>
<evidence type="ECO:0000256" key="5">
    <source>
        <dbReference type="ARBA" id="ARBA00022771"/>
    </source>
</evidence>
<evidence type="ECO:0000256" key="4">
    <source>
        <dbReference type="ARBA" id="ARBA00022737"/>
    </source>
</evidence>
<dbReference type="InterPro" id="IPR036236">
    <property type="entry name" value="Znf_C2H2_sf"/>
</dbReference>